<feature type="compositionally biased region" description="Basic residues" evidence="1">
    <location>
        <begin position="1"/>
        <end position="12"/>
    </location>
</feature>
<organism evidence="2 3">
    <name type="scientific">Olpidium bornovanus</name>
    <dbReference type="NCBI Taxonomy" id="278681"/>
    <lineage>
        <taxon>Eukaryota</taxon>
        <taxon>Fungi</taxon>
        <taxon>Fungi incertae sedis</taxon>
        <taxon>Olpidiomycota</taxon>
        <taxon>Olpidiomycotina</taxon>
        <taxon>Olpidiomycetes</taxon>
        <taxon>Olpidiales</taxon>
        <taxon>Olpidiaceae</taxon>
        <taxon>Olpidium</taxon>
    </lineage>
</organism>
<reference evidence="2 3" key="1">
    <citation type="journal article" name="Sci. Rep.">
        <title>Genome-scale phylogenetic analyses confirm Olpidium as the closest living zoosporic fungus to the non-flagellated, terrestrial fungi.</title>
        <authorList>
            <person name="Chang Y."/>
            <person name="Rochon D."/>
            <person name="Sekimoto S."/>
            <person name="Wang Y."/>
            <person name="Chovatia M."/>
            <person name="Sandor L."/>
            <person name="Salamov A."/>
            <person name="Grigoriev I.V."/>
            <person name="Stajich J.E."/>
            <person name="Spatafora J.W."/>
        </authorList>
    </citation>
    <scope>NUCLEOTIDE SEQUENCE [LARGE SCALE GENOMIC DNA]</scope>
    <source>
        <strain evidence="2">S191</strain>
    </source>
</reference>
<sequence>MNRASGWKRTRSWPHTGTCCRRSRGTRGRSATPRRASEGTSRPTNGSAP</sequence>
<dbReference type="Proteomes" id="UP000673691">
    <property type="component" value="Unassembled WGS sequence"/>
</dbReference>
<keyword evidence="3" id="KW-1185">Reference proteome</keyword>
<feature type="region of interest" description="Disordered" evidence="1">
    <location>
        <begin position="1"/>
        <end position="49"/>
    </location>
</feature>
<comment type="caution">
    <text evidence="2">The sequence shown here is derived from an EMBL/GenBank/DDBJ whole genome shotgun (WGS) entry which is preliminary data.</text>
</comment>
<gene>
    <name evidence="2" type="ORF">BJ554DRAFT_6650</name>
</gene>
<proteinExistence type="predicted"/>
<evidence type="ECO:0000313" key="3">
    <source>
        <dbReference type="Proteomes" id="UP000673691"/>
    </source>
</evidence>
<evidence type="ECO:0000256" key="1">
    <source>
        <dbReference type="SAM" id="MobiDB-lite"/>
    </source>
</evidence>
<accession>A0A8H7ZXC4</accession>
<feature type="compositionally biased region" description="Polar residues" evidence="1">
    <location>
        <begin position="38"/>
        <end position="49"/>
    </location>
</feature>
<protein>
    <submittedName>
        <fullName evidence="2">Uncharacterized protein</fullName>
    </submittedName>
</protein>
<evidence type="ECO:0000313" key="2">
    <source>
        <dbReference type="EMBL" id="KAG5461189.1"/>
    </source>
</evidence>
<name>A0A8H7ZXC4_9FUNG</name>
<dbReference type="AlphaFoldDB" id="A0A8H7ZXC4"/>
<dbReference type="EMBL" id="JAEFCI010004042">
    <property type="protein sequence ID" value="KAG5461189.1"/>
    <property type="molecule type" value="Genomic_DNA"/>
</dbReference>